<feature type="signal peptide" evidence="10">
    <location>
        <begin position="1"/>
        <end position="19"/>
    </location>
</feature>
<dbReference type="EMBL" id="JH993030">
    <property type="protein sequence ID" value="EKX40587.1"/>
    <property type="molecule type" value="Genomic_DNA"/>
</dbReference>
<dbReference type="GO" id="GO:0004425">
    <property type="term" value="F:indole-3-glycerol-phosphate synthase activity"/>
    <property type="evidence" value="ECO:0007669"/>
    <property type="project" value="UniProtKB-EC"/>
</dbReference>
<dbReference type="PANTHER" id="PTHR22854">
    <property type="entry name" value="TRYPTOPHAN BIOSYNTHESIS PROTEIN"/>
    <property type="match status" value="1"/>
</dbReference>
<dbReference type="InterPro" id="IPR011060">
    <property type="entry name" value="RibuloseP-bd_barrel"/>
</dbReference>
<dbReference type="InterPro" id="IPR013798">
    <property type="entry name" value="Indole-3-glycerol_P_synth_dom"/>
</dbReference>
<keyword evidence="6" id="KW-0822">Tryptophan biosynthesis</keyword>
<evidence type="ECO:0000256" key="7">
    <source>
        <dbReference type="ARBA" id="ARBA00023141"/>
    </source>
</evidence>
<dbReference type="HOGENOM" id="CLU_623264_0_0_1"/>
<dbReference type="PANTHER" id="PTHR22854:SF2">
    <property type="entry name" value="INDOLE-3-GLYCEROL-PHOSPHATE SYNTHASE"/>
    <property type="match status" value="1"/>
</dbReference>
<dbReference type="GeneID" id="17297170"/>
<comment type="pathway">
    <text evidence="2">Amino-acid biosynthesis; L-tryptophan biosynthesis; L-tryptophan from chorismate: step 4/5.</text>
</comment>
<feature type="chain" id="PRO_5008770568" description="indole-3-glycerol-phosphate synthase" evidence="10">
    <location>
        <begin position="20"/>
        <end position="440"/>
    </location>
</feature>
<feature type="region of interest" description="Disordered" evidence="9">
    <location>
        <begin position="387"/>
        <end position="411"/>
    </location>
</feature>
<evidence type="ECO:0000259" key="11">
    <source>
        <dbReference type="Pfam" id="PF00218"/>
    </source>
</evidence>
<dbReference type="Proteomes" id="UP000011087">
    <property type="component" value="Unassembled WGS sequence"/>
</dbReference>
<keyword evidence="5" id="KW-0210">Decarboxylase</keyword>
<evidence type="ECO:0000256" key="2">
    <source>
        <dbReference type="ARBA" id="ARBA00004696"/>
    </source>
</evidence>
<keyword evidence="8" id="KW-0456">Lyase</keyword>
<keyword evidence="4" id="KW-0028">Amino-acid biosynthesis</keyword>
<dbReference type="SUPFAM" id="SSF51366">
    <property type="entry name" value="Ribulose-phoshate binding barrel"/>
    <property type="match status" value="1"/>
</dbReference>
<evidence type="ECO:0000256" key="10">
    <source>
        <dbReference type="SAM" id="SignalP"/>
    </source>
</evidence>
<dbReference type="GO" id="GO:0000162">
    <property type="term" value="P:L-tryptophan biosynthetic process"/>
    <property type="evidence" value="ECO:0007669"/>
    <property type="project" value="UniProtKB-UniPathway"/>
</dbReference>
<dbReference type="InterPro" id="IPR045186">
    <property type="entry name" value="Indole-3-glycerol_P_synth"/>
</dbReference>
<reference evidence="14" key="2">
    <citation type="submission" date="2012-11" db="EMBL/GenBank/DDBJ databases">
        <authorList>
            <person name="Kuo A."/>
            <person name="Curtis B.A."/>
            <person name="Tanifuji G."/>
            <person name="Burki F."/>
            <person name="Gruber A."/>
            <person name="Irimia M."/>
            <person name="Maruyama S."/>
            <person name="Arias M.C."/>
            <person name="Ball S.G."/>
            <person name="Gile G.H."/>
            <person name="Hirakawa Y."/>
            <person name="Hopkins J.F."/>
            <person name="Rensing S.A."/>
            <person name="Schmutz J."/>
            <person name="Symeonidi A."/>
            <person name="Elias M."/>
            <person name="Eveleigh R.J."/>
            <person name="Herman E.K."/>
            <person name="Klute M.J."/>
            <person name="Nakayama T."/>
            <person name="Obornik M."/>
            <person name="Reyes-Prieto A."/>
            <person name="Armbrust E.V."/>
            <person name="Aves S.J."/>
            <person name="Beiko R.G."/>
            <person name="Coutinho P."/>
            <person name="Dacks J.B."/>
            <person name="Durnford D.G."/>
            <person name="Fast N.M."/>
            <person name="Green B.R."/>
            <person name="Grisdale C."/>
            <person name="Hempe F."/>
            <person name="Henrissat B."/>
            <person name="Hoppner M.P."/>
            <person name="Ishida K.-I."/>
            <person name="Kim E."/>
            <person name="Koreny L."/>
            <person name="Kroth P.G."/>
            <person name="Liu Y."/>
            <person name="Malik S.-B."/>
            <person name="Maier U.G."/>
            <person name="McRose D."/>
            <person name="Mock T."/>
            <person name="Neilson J.A."/>
            <person name="Onodera N.T."/>
            <person name="Poole A.M."/>
            <person name="Pritham E.J."/>
            <person name="Richards T.A."/>
            <person name="Rocap G."/>
            <person name="Roy S.W."/>
            <person name="Sarai C."/>
            <person name="Schaack S."/>
            <person name="Shirato S."/>
            <person name="Slamovits C.H."/>
            <person name="Spencer D.F."/>
            <person name="Suzuki S."/>
            <person name="Worden A.Z."/>
            <person name="Zauner S."/>
            <person name="Barry K."/>
            <person name="Bell C."/>
            <person name="Bharti A.K."/>
            <person name="Crow J.A."/>
            <person name="Grimwood J."/>
            <person name="Kramer R."/>
            <person name="Lindquist E."/>
            <person name="Lucas S."/>
            <person name="Salamov A."/>
            <person name="McFadden G.I."/>
            <person name="Lane C.E."/>
            <person name="Keeling P.J."/>
            <person name="Gray M.W."/>
            <person name="Grigoriev I.V."/>
            <person name="Archibald J.M."/>
        </authorList>
    </citation>
    <scope>NUCLEOTIDE SEQUENCE</scope>
    <source>
        <strain evidence="14">CCMP2712</strain>
    </source>
</reference>
<evidence type="ECO:0000256" key="8">
    <source>
        <dbReference type="ARBA" id="ARBA00023239"/>
    </source>
</evidence>
<evidence type="ECO:0000256" key="9">
    <source>
        <dbReference type="SAM" id="MobiDB-lite"/>
    </source>
</evidence>
<keyword evidence="10" id="KW-0732">Signal</keyword>
<dbReference type="EC" id="4.1.1.48" evidence="3"/>
<dbReference type="STRING" id="905079.L1IWU4"/>
<dbReference type="AlphaFoldDB" id="L1IWU4"/>
<evidence type="ECO:0000256" key="1">
    <source>
        <dbReference type="ARBA" id="ARBA00001633"/>
    </source>
</evidence>
<protein>
    <recommendedName>
        <fullName evidence="3">indole-3-glycerol-phosphate synthase</fullName>
        <ecNumber evidence="3">4.1.1.48</ecNumber>
    </recommendedName>
</protein>
<keyword evidence="14" id="KW-1185">Reference proteome</keyword>
<dbReference type="EnsemblProtists" id="EKX40587">
    <property type="protein sequence ID" value="EKX40587"/>
    <property type="gene ID" value="GUITHDRAFT_113374"/>
</dbReference>
<feature type="domain" description="Indole-3-glycerol phosphate synthase" evidence="11">
    <location>
        <begin position="231"/>
        <end position="301"/>
    </location>
</feature>
<keyword evidence="7" id="KW-0057">Aromatic amino acid biosynthesis</keyword>
<evidence type="ECO:0000313" key="12">
    <source>
        <dbReference type="EMBL" id="EKX40587.1"/>
    </source>
</evidence>
<accession>L1IWU4</accession>
<dbReference type="KEGG" id="gtt:GUITHDRAFT_113374"/>
<gene>
    <name evidence="12" type="ORF">GUITHDRAFT_113374</name>
</gene>
<evidence type="ECO:0000256" key="5">
    <source>
        <dbReference type="ARBA" id="ARBA00022793"/>
    </source>
</evidence>
<dbReference type="PaxDb" id="55529-EKX40587"/>
<sequence>MLRLLSVGLLLAAQGSSMGYELKRFGLGSHARLAPCVQPGFVSFSALPKFAMRAPSDLAVARLRPKAAFAVRRARLGCRSLGMMADEGESPHASVDSDEAEATWTLQDDLERIRAALDPGSESGRKLQETIEKLEKLSDAAVQPKSTKLFKSVKKRTGAFAVMVETCLEEGSEQEVVDLSRQIRQSKSSGIMIDVRNTFSSDGRQSFDQISQEQRSAKGNFPGPCPIVVRHRSIAHPWQVAEISCAGAEGVVLSCAALSDQEWGSKLIQSCNFLGLEVLVEVSDEDEVKQAVEAGAKIVCVRGVESVEEAVILRASIPDTCAAVCAVPAQQEDNNEIVEVERLKQAKYDAVILMDAALSAGPDRYYVQFALNEILVEQEEQLVLLRDDGNPDKPPPGMMPAAQEAAKRNPRAWAKAQREAKKIVSDYKRGVRVLDKSRQF</sequence>
<comment type="catalytic activity">
    <reaction evidence="1">
        <text>1-(2-carboxyphenylamino)-1-deoxy-D-ribulose 5-phosphate + H(+) = (1S,2R)-1-C-(indol-3-yl)glycerol 3-phosphate + CO2 + H2O</text>
        <dbReference type="Rhea" id="RHEA:23476"/>
        <dbReference type="ChEBI" id="CHEBI:15377"/>
        <dbReference type="ChEBI" id="CHEBI:15378"/>
        <dbReference type="ChEBI" id="CHEBI:16526"/>
        <dbReference type="ChEBI" id="CHEBI:58613"/>
        <dbReference type="ChEBI" id="CHEBI:58866"/>
        <dbReference type="EC" id="4.1.1.48"/>
    </reaction>
</comment>
<dbReference type="Gene3D" id="3.20.20.70">
    <property type="entry name" value="Aldolase class I"/>
    <property type="match status" value="1"/>
</dbReference>
<dbReference type="OrthoDB" id="524799at2759"/>
<reference evidence="13" key="3">
    <citation type="submission" date="2016-03" db="UniProtKB">
        <authorList>
            <consortium name="EnsemblProtists"/>
        </authorList>
    </citation>
    <scope>IDENTIFICATION</scope>
</reference>
<evidence type="ECO:0000313" key="13">
    <source>
        <dbReference type="EnsemblProtists" id="EKX40587"/>
    </source>
</evidence>
<name>L1IWU4_GUITC</name>
<evidence type="ECO:0000256" key="4">
    <source>
        <dbReference type="ARBA" id="ARBA00022605"/>
    </source>
</evidence>
<dbReference type="RefSeq" id="XP_005827567.1">
    <property type="nucleotide sequence ID" value="XM_005827510.1"/>
</dbReference>
<dbReference type="Pfam" id="PF00218">
    <property type="entry name" value="IGPS"/>
    <property type="match status" value="1"/>
</dbReference>
<reference evidence="12 14" key="1">
    <citation type="journal article" date="2012" name="Nature">
        <title>Algal genomes reveal evolutionary mosaicism and the fate of nucleomorphs.</title>
        <authorList>
            <consortium name="DOE Joint Genome Institute"/>
            <person name="Curtis B.A."/>
            <person name="Tanifuji G."/>
            <person name="Burki F."/>
            <person name="Gruber A."/>
            <person name="Irimia M."/>
            <person name="Maruyama S."/>
            <person name="Arias M.C."/>
            <person name="Ball S.G."/>
            <person name="Gile G.H."/>
            <person name="Hirakawa Y."/>
            <person name="Hopkins J.F."/>
            <person name="Kuo A."/>
            <person name="Rensing S.A."/>
            <person name="Schmutz J."/>
            <person name="Symeonidi A."/>
            <person name="Elias M."/>
            <person name="Eveleigh R.J."/>
            <person name="Herman E.K."/>
            <person name="Klute M.J."/>
            <person name="Nakayama T."/>
            <person name="Obornik M."/>
            <person name="Reyes-Prieto A."/>
            <person name="Armbrust E.V."/>
            <person name="Aves S.J."/>
            <person name="Beiko R.G."/>
            <person name="Coutinho P."/>
            <person name="Dacks J.B."/>
            <person name="Durnford D.G."/>
            <person name="Fast N.M."/>
            <person name="Green B.R."/>
            <person name="Grisdale C.J."/>
            <person name="Hempel F."/>
            <person name="Henrissat B."/>
            <person name="Hoppner M.P."/>
            <person name="Ishida K."/>
            <person name="Kim E."/>
            <person name="Koreny L."/>
            <person name="Kroth P.G."/>
            <person name="Liu Y."/>
            <person name="Malik S.B."/>
            <person name="Maier U.G."/>
            <person name="McRose D."/>
            <person name="Mock T."/>
            <person name="Neilson J.A."/>
            <person name="Onodera N.T."/>
            <person name="Poole A.M."/>
            <person name="Pritham E.J."/>
            <person name="Richards T.A."/>
            <person name="Rocap G."/>
            <person name="Roy S.W."/>
            <person name="Sarai C."/>
            <person name="Schaack S."/>
            <person name="Shirato S."/>
            <person name="Slamovits C.H."/>
            <person name="Spencer D.F."/>
            <person name="Suzuki S."/>
            <person name="Worden A.Z."/>
            <person name="Zauner S."/>
            <person name="Barry K."/>
            <person name="Bell C."/>
            <person name="Bharti A.K."/>
            <person name="Crow J.A."/>
            <person name="Grimwood J."/>
            <person name="Kramer R."/>
            <person name="Lindquist E."/>
            <person name="Lucas S."/>
            <person name="Salamov A."/>
            <person name="McFadden G.I."/>
            <person name="Lane C.E."/>
            <person name="Keeling P.J."/>
            <person name="Gray M.W."/>
            <person name="Grigoriev I.V."/>
            <person name="Archibald J.M."/>
        </authorList>
    </citation>
    <scope>NUCLEOTIDE SEQUENCE</scope>
    <source>
        <strain evidence="12 14">CCMP2712</strain>
    </source>
</reference>
<dbReference type="GO" id="GO:0004640">
    <property type="term" value="F:phosphoribosylanthranilate isomerase activity"/>
    <property type="evidence" value="ECO:0007669"/>
    <property type="project" value="TreeGrafter"/>
</dbReference>
<dbReference type="eggNOG" id="ENOG502SUV5">
    <property type="taxonomic scope" value="Eukaryota"/>
</dbReference>
<dbReference type="InterPro" id="IPR013785">
    <property type="entry name" value="Aldolase_TIM"/>
</dbReference>
<organism evidence="12">
    <name type="scientific">Guillardia theta (strain CCMP2712)</name>
    <name type="common">Cryptophyte</name>
    <dbReference type="NCBI Taxonomy" id="905079"/>
    <lineage>
        <taxon>Eukaryota</taxon>
        <taxon>Cryptophyceae</taxon>
        <taxon>Pyrenomonadales</taxon>
        <taxon>Geminigeraceae</taxon>
        <taxon>Guillardia</taxon>
    </lineage>
</organism>
<evidence type="ECO:0000256" key="3">
    <source>
        <dbReference type="ARBA" id="ARBA00012362"/>
    </source>
</evidence>
<dbReference type="UniPathway" id="UPA00035">
    <property type="reaction ID" value="UER00043"/>
</dbReference>
<evidence type="ECO:0000313" key="14">
    <source>
        <dbReference type="Proteomes" id="UP000011087"/>
    </source>
</evidence>
<evidence type="ECO:0000256" key="6">
    <source>
        <dbReference type="ARBA" id="ARBA00022822"/>
    </source>
</evidence>
<proteinExistence type="predicted"/>